<reference evidence="5" key="1">
    <citation type="submission" date="2018-10" db="EMBL/GenBank/DDBJ databases">
        <title>De novo assembly of a Great Dane genome.</title>
        <authorList>
            <person name="Kidd J.M."/>
            <person name="Pendleton A.L."/>
            <person name="Shen F."/>
            <person name="Emery S."/>
        </authorList>
    </citation>
    <scope>NUCLEOTIDE SEQUENCE [LARGE SCALE GENOMIC DNA]</scope>
    <source>
        <strain evidence="5">Great Dane</strain>
    </source>
</reference>
<dbReference type="Gene3D" id="1.10.238.10">
    <property type="entry name" value="EF-hand"/>
    <property type="match status" value="1"/>
</dbReference>
<feature type="compositionally biased region" description="Basic and acidic residues" evidence="3">
    <location>
        <begin position="209"/>
        <end position="264"/>
    </location>
</feature>
<dbReference type="OrthoDB" id="9451669at2759"/>
<feature type="compositionally biased region" description="Basic and acidic residues" evidence="3">
    <location>
        <begin position="166"/>
        <end position="175"/>
    </location>
</feature>
<dbReference type="SUPFAM" id="SSF47473">
    <property type="entry name" value="EF-hand"/>
    <property type="match status" value="1"/>
</dbReference>
<keyword evidence="2" id="KW-0106">Calcium</keyword>
<feature type="compositionally biased region" description="Polar residues" evidence="3">
    <location>
        <begin position="514"/>
        <end position="527"/>
    </location>
</feature>
<feature type="compositionally biased region" description="Polar residues" evidence="3">
    <location>
        <begin position="143"/>
        <end position="163"/>
    </location>
</feature>
<dbReference type="PANTHER" id="PTHR11639">
    <property type="entry name" value="S100 CALCIUM-BINDING PROTEIN"/>
    <property type="match status" value="1"/>
</dbReference>
<dbReference type="SMART" id="SM01394">
    <property type="entry name" value="S_100"/>
    <property type="match status" value="1"/>
</dbReference>
<accession>A0A8C0SCS1</accession>
<dbReference type="CDD" id="cd00213">
    <property type="entry name" value="S-100"/>
    <property type="match status" value="1"/>
</dbReference>
<dbReference type="InterPro" id="IPR002048">
    <property type="entry name" value="EF_hand_dom"/>
</dbReference>
<evidence type="ECO:0000256" key="2">
    <source>
        <dbReference type="ARBA" id="ARBA00022837"/>
    </source>
</evidence>
<feature type="compositionally biased region" description="Polar residues" evidence="3">
    <location>
        <begin position="559"/>
        <end position="570"/>
    </location>
</feature>
<feature type="compositionally biased region" description="Basic and acidic residues" evidence="3">
    <location>
        <begin position="571"/>
        <end position="588"/>
    </location>
</feature>
<name>A0A8C0SCS1_CANLF</name>
<evidence type="ECO:0000313" key="6">
    <source>
        <dbReference type="Proteomes" id="UP000694542"/>
    </source>
</evidence>
<feature type="compositionally biased region" description="Polar residues" evidence="3">
    <location>
        <begin position="589"/>
        <end position="603"/>
    </location>
</feature>
<dbReference type="Ensembl" id="ENSCAFT00040021893.1">
    <property type="protein sequence ID" value="ENSCAFP00040018995.1"/>
    <property type="gene ID" value="ENSCAFG00040011884.1"/>
</dbReference>
<gene>
    <name evidence="5" type="primary">CRNN</name>
</gene>
<feature type="compositionally biased region" description="Polar residues" evidence="3">
    <location>
        <begin position="615"/>
        <end position="634"/>
    </location>
</feature>
<feature type="compositionally biased region" description="Polar residues" evidence="3">
    <location>
        <begin position="356"/>
        <end position="392"/>
    </location>
</feature>
<feature type="compositionally biased region" description="Polar residues" evidence="3">
    <location>
        <begin position="185"/>
        <end position="198"/>
    </location>
</feature>
<proteinExistence type="predicted"/>
<evidence type="ECO:0000313" key="5">
    <source>
        <dbReference type="Ensembl" id="ENSCAFP00040018995.1"/>
    </source>
</evidence>
<evidence type="ECO:0000259" key="4">
    <source>
        <dbReference type="PROSITE" id="PS50222"/>
    </source>
</evidence>
<feature type="compositionally biased region" description="Polar residues" evidence="3">
    <location>
        <begin position="302"/>
        <end position="338"/>
    </location>
</feature>
<feature type="compositionally biased region" description="Polar residues" evidence="3">
    <location>
        <begin position="460"/>
        <end position="495"/>
    </location>
</feature>
<sequence>MLSRKGGGKTQTIETGSRTVYARRDLEEAGGNAEVDFGSPHGGFVYFSSLTPKMPQLLRNIHGIIEAFQHYARTQGSCTVLTRGELKRFLEHEFADIIVKPQDPATVDEVLRLLDEDDTGTVEFKEFLVLVFKVAQACFKTLSESPTGDCGSQESGSLPTGASQELGKEQSRRAEVGQAREAQPRESSQYGQSTQASRGQAGAEVQTRGQDRQSESQKQERESQQTEAGKRVQQTERLGEDKSHQIRQRRSETQSQTREQDRAQHTSGPVTGAGTRTQTDVTHTVTQTEVTQVMEQDRSHQIRSPSTQSQESTHGQTRGTGVQGQDRSQTSQVVTEHVQTLGGATQAMEQDRSHQIRSPSTQSQESTHGQTRGTGVQGQDRSQTSQVVTEHVQTLGGATQAMEQDRSHQIRSPSTQSQESTHGQTRGTGVQGQDRSQTSQVVIEHVQTLGGATQAMEQGRNYQIRNPSTQSQESTHGQTRGTGVQGQDRSQTSQVVIEHVQTLGGATQAMEQGRNYQIRSPSTQSQESTHDQTRGTGVQGQDRSQTSQMVTGGHIQTKAGPQTQRHAQATDQDRSQTARHVVDRDEGQTQRQSGSSHRWTQVSHYEAGEGKLGEQAQSVASTLTGRQDWSSTHPRCSVTGGQGEREPIVITQEWVGDHTREMEIPRQDQGSLCTGIPTAQGQEAAQSEGKRSLTAKGLYSYFKSNKP</sequence>
<keyword evidence="1" id="KW-0479">Metal-binding</keyword>
<dbReference type="InterPro" id="IPR018247">
    <property type="entry name" value="EF_Hand_1_Ca_BS"/>
</dbReference>
<feature type="compositionally biased region" description="Low complexity" evidence="3">
    <location>
        <begin position="275"/>
        <end position="294"/>
    </location>
</feature>
<dbReference type="InterPro" id="IPR013787">
    <property type="entry name" value="S100_Ca-bd_sub"/>
</dbReference>
<dbReference type="Pfam" id="PF01023">
    <property type="entry name" value="S_100"/>
    <property type="match status" value="1"/>
</dbReference>
<dbReference type="PROSITE" id="PS00018">
    <property type="entry name" value="EF_HAND_1"/>
    <property type="match status" value="1"/>
</dbReference>
<dbReference type="InterPro" id="IPR034325">
    <property type="entry name" value="S-100_dom"/>
</dbReference>
<feature type="region of interest" description="Disordered" evidence="3">
    <location>
        <begin position="143"/>
        <end position="647"/>
    </location>
</feature>
<evidence type="ECO:0000256" key="3">
    <source>
        <dbReference type="SAM" id="MobiDB-lite"/>
    </source>
</evidence>
<evidence type="ECO:0000256" key="1">
    <source>
        <dbReference type="ARBA" id="ARBA00022723"/>
    </source>
</evidence>
<dbReference type="GO" id="GO:0046914">
    <property type="term" value="F:transition metal ion binding"/>
    <property type="evidence" value="ECO:0007669"/>
    <property type="project" value="InterPro"/>
</dbReference>
<reference evidence="5" key="2">
    <citation type="submission" date="2025-08" db="UniProtKB">
        <authorList>
            <consortium name="Ensembl"/>
        </authorList>
    </citation>
    <scope>IDENTIFICATION</scope>
</reference>
<feature type="compositionally biased region" description="Polar residues" evidence="3">
    <location>
        <begin position="410"/>
        <end position="441"/>
    </location>
</feature>
<dbReference type="AlphaFoldDB" id="A0A8C0SCS1"/>
<organism evidence="5 6">
    <name type="scientific">Canis lupus familiaris</name>
    <name type="common">Dog</name>
    <name type="synonym">Canis familiaris</name>
    <dbReference type="NCBI Taxonomy" id="9615"/>
    <lineage>
        <taxon>Eukaryota</taxon>
        <taxon>Metazoa</taxon>
        <taxon>Chordata</taxon>
        <taxon>Craniata</taxon>
        <taxon>Vertebrata</taxon>
        <taxon>Euteleostomi</taxon>
        <taxon>Mammalia</taxon>
        <taxon>Eutheria</taxon>
        <taxon>Laurasiatheria</taxon>
        <taxon>Carnivora</taxon>
        <taxon>Caniformia</taxon>
        <taxon>Canidae</taxon>
        <taxon>Canis</taxon>
    </lineage>
</organism>
<dbReference type="GO" id="GO:0005509">
    <property type="term" value="F:calcium ion binding"/>
    <property type="evidence" value="ECO:0007669"/>
    <property type="project" value="InterPro"/>
</dbReference>
<dbReference type="InterPro" id="IPR011992">
    <property type="entry name" value="EF-hand-dom_pair"/>
</dbReference>
<dbReference type="PROSITE" id="PS50222">
    <property type="entry name" value="EF_HAND_2"/>
    <property type="match status" value="1"/>
</dbReference>
<dbReference type="Proteomes" id="UP000694542">
    <property type="component" value="Chromosome 17"/>
</dbReference>
<protein>
    <submittedName>
        <fullName evidence="5">Cornulin</fullName>
    </submittedName>
</protein>
<dbReference type="PANTHER" id="PTHR11639:SF26">
    <property type="entry name" value="CORNULIN"/>
    <property type="match status" value="1"/>
</dbReference>
<feature type="compositionally biased region" description="Polar residues" evidence="3">
    <location>
        <begin position="534"/>
        <end position="550"/>
    </location>
</feature>
<feature type="domain" description="EF-hand" evidence="4">
    <location>
        <begin position="102"/>
        <end position="137"/>
    </location>
</feature>